<gene>
    <name evidence="1" type="ORF">DFQ14_1136</name>
</gene>
<reference evidence="1 2" key="1">
    <citation type="submission" date="2018-07" db="EMBL/GenBank/DDBJ databases">
        <title>Genomic Encyclopedia of Type Strains, Phase III (KMG-III): the genomes of soil and plant-associated and newly described type strains.</title>
        <authorList>
            <person name="Whitman W."/>
        </authorList>
    </citation>
    <scope>NUCLEOTIDE SEQUENCE [LARGE SCALE GENOMIC DNA]</scope>
    <source>
        <strain evidence="1 2">CECT 8575</strain>
    </source>
</reference>
<evidence type="ECO:0000313" key="1">
    <source>
        <dbReference type="EMBL" id="RCW39925.1"/>
    </source>
</evidence>
<sequence>MSEQTWEVLVNQVRRLADEIAPVDPDAASAAFDVLVATYGRNLAGAALLAVAPTEVPRPVAQQDWFPGDVPGIPYPRA</sequence>
<name>A0A368VLM8_9ACTN</name>
<evidence type="ECO:0000313" key="2">
    <source>
        <dbReference type="Proteomes" id="UP000253495"/>
    </source>
</evidence>
<protein>
    <submittedName>
        <fullName evidence="1">Uncharacterized protein</fullName>
    </submittedName>
</protein>
<dbReference type="RefSeq" id="WP_114454397.1">
    <property type="nucleotide sequence ID" value="NZ_QPJC01000013.1"/>
</dbReference>
<dbReference type="EMBL" id="QPJC01000013">
    <property type="protein sequence ID" value="RCW39925.1"/>
    <property type="molecule type" value="Genomic_DNA"/>
</dbReference>
<accession>A0A368VLM8</accession>
<dbReference type="Proteomes" id="UP000253495">
    <property type="component" value="Unassembled WGS sequence"/>
</dbReference>
<dbReference type="AlphaFoldDB" id="A0A368VLM8"/>
<comment type="caution">
    <text evidence="1">The sequence shown here is derived from an EMBL/GenBank/DDBJ whole genome shotgun (WGS) entry which is preliminary data.</text>
</comment>
<organism evidence="1 2">
    <name type="scientific">Halopolyspora algeriensis</name>
    <dbReference type="NCBI Taxonomy" id="1500506"/>
    <lineage>
        <taxon>Bacteria</taxon>
        <taxon>Bacillati</taxon>
        <taxon>Actinomycetota</taxon>
        <taxon>Actinomycetes</taxon>
        <taxon>Actinomycetes incertae sedis</taxon>
        <taxon>Halopolyspora</taxon>
    </lineage>
</organism>
<proteinExistence type="predicted"/>
<keyword evidence="2" id="KW-1185">Reference proteome</keyword>